<dbReference type="Proteomes" id="UP000501982">
    <property type="component" value="Chromosome"/>
</dbReference>
<reference evidence="2 3" key="1">
    <citation type="submission" date="2020-04" db="EMBL/GenBank/DDBJ databases">
        <title>Complete Genomes and Methylome analysis of CBBP consortium that reverse antibiotic-induced susceptibility to vancomycin-resistant Enterococcus faecium infection.</title>
        <authorList>
            <person name="Fomenkov A."/>
            <person name="Zhang Z."/>
            <person name="Pamer E."/>
            <person name="Roberts R.J."/>
        </authorList>
    </citation>
    <scope>NUCLEOTIDE SEQUENCE [LARGE SCALE GENOMIC DNA]</scope>
    <source>
        <strain evidence="3">CBBP</strain>
    </source>
</reference>
<dbReference type="InterPro" id="IPR051316">
    <property type="entry name" value="Zinc-reg_GTPase_activator"/>
</dbReference>
<gene>
    <name evidence="2" type="ORF">HHO38_13600</name>
</gene>
<proteinExistence type="predicted"/>
<dbReference type="AlphaFoldDB" id="A0A7L5EGU4"/>
<name>A0A7L5EGU4_PARDI</name>
<evidence type="ECO:0000313" key="2">
    <source>
        <dbReference type="EMBL" id="QJE29280.1"/>
    </source>
</evidence>
<dbReference type="PANTHER" id="PTHR13748:SF62">
    <property type="entry name" value="COBW DOMAIN-CONTAINING PROTEIN"/>
    <property type="match status" value="1"/>
</dbReference>
<dbReference type="PANTHER" id="PTHR13748">
    <property type="entry name" value="COBW-RELATED"/>
    <property type="match status" value="1"/>
</dbReference>
<dbReference type="GO" id="GO:0005737">
    <property type="term" value="C:cytoplasm"/>
    <property type="evidence" value="ECO:0007669"/>
    <property type="project" value="TreeGrafter"/>
</dbReference>
<dbReference type="Pfam" id="PF02492">
    <property type="entry name" value="cobW"/>
    <property type="match status" value="1"/>
</dbReference>
<organism evidence="2 3">
    <name type="scientific">Parabacteroides distasonis</name>
    <dbReference type="NCBI Taxonomy" id="823"/>
    <lineage>
        <taxon>Bacteria</taxon>
        <taxon>Pseudomonadati</taxon>
        <taxon>Bacteroidota</taxon>
        <taxon>Bacteroidia</taxon>
        <taxon>Bacteroidales</taxon>
        <taxon>Tannerellaceae</taxon>
        <taxon>Parabacteroides</taxon>
    </lineage>
</organism>
<evidence type="ECO:0000313" key="3">
    <source>
        <dbReference type="Proteomes" id="UP000501982"/>
    </source>
</evidence>
<evidence type="ECO:0000259" key="1">
    <source>
        <dbReference type="Pfam" id="PF02492"/>
    </source>
</evidence>
<protein>
    <submittedName>
        <fullName evidence="2">GTP-binding protein</fullName>
    </submittedName>
</protein>
<dbReference type="Gene3D" id="3.40.50.300">
    <property type="entry name" value="P-loop containing nucleotide triphosphate hydrolases"/>
    <property type="match status" value="1"/>
</dbReference>
<accession>A0A7L5EGU4</accession>
<dbReference type="InterPro" id="IPR003495">
    <property type="entry name" value="CobW/HypB/UreG_nucleotide-bd"/>
</dbReference>
<sequence>MKQTRLILVGGFLGAGKTTLLWETAVRLMNKGLRVGLITNDQAPELVDSELLKLSDLRVAEVSGSCFCCNFNGFTDAIKAIRAEASADVIIAEPVGSCADLSATIMQPLKQYWNAELKISPLTVLADPNRLVSILNEGNGGLHPDAAYIYKKQLEESDIILLSKSDVLKPEETAVLRQRLSDAFPGATVLSASAQTGEGMDEWIEAVMSRQDAGKRLLEIDYDTYAHGEAVLGWLNGTLQLHGVSDDWDDFLKALMKGFAVKFDEAGCAVGHVKVIAENGKRFAVGNLTGKQDTLSLRGSAGAGEDLKLIINARVETTPELLDQMVREVLIGTIDGKYEEKVVAWRFLQPGRPNPTHRFAEIVKS</sequence>
<dbReference type="EMBL" id="CP051672">
    <property type="protein sequence ID" value="QJE29280.1"/>
    <property type="molecule type" value="Genomic_DNA"/>
</dbReference>
<dbReference type="InterPro" id="IPR027417">
    <property type="entry name" value="P-loop_NTPase"/>
</dbReference>
<dbReference type="SUPFAM" id="SSF52540">
    <property type="entry name" value="P-loop containing nucleoside triphosphate hydrolases"/>
    <property type="match status" value="1"/>
</dbReference>
<dbReference type="RefSeq" id="WP_170105856.1">
    <property type="nucleotide sequence ID" value="NZ_CP051672.1"/>
</dbReference>
<feature type="domain" description="CobW/HypB/UreG nucleotide-binding" evidence="1">
    <location>
        <begin position="7"/>
        <end position="189"/>
    </location>
</feature>